<feature type="transmembrane region" description="Helical" evidence="1">
    <location>
        <begin position="138"/>
        <end position="159"/>
    </location>
</feature>
<sequence length="379" mass="42584">MSSKKCTKCAIAINDLDIKESQEISSSVDSVPKLAPFFYGTLLALFMTQLGAILFNHSHLGGLSMFDTIFLLIAHADIAQVHKWMFVSHHHCISMADLVPFLRIVSFIAYQALLFVTFTHGIEAITCADADSFSHFSTPFLCTVMLNLVAKSALLFWYNKLSVSDISPARRCFLHFGAPLITVALAAADQWSSPPDSNNALVTLLDPYLAVGMCMSLCFTVLPIFMQNLSFLLLCDVPKCDREGALKSEIEQTFPSLKCQHIHCYKKWPGHKFDTFMHVTVAEQKKQQHSPKLCAASEHGTNKSRCFCPPWTDLDSLHKMLRVKGARRVTIQPWLAVNGEQQQQQSIRNNCSCCVSETCREKQCCEAVEDEEEQKKYEI</sequence>
<keyword evidence="3" id="KW-1185">Reference proteome</keyword>
<gene>
    <name evidence="2" type="ORF">niasHT_025914</name>
</gene>
<comment type="caution">
    <text evidence="2">The sequence shown here is derived from an EMBL/GenBank/DDBJ whole genome shotgun (WGS) entry which is preliminary data.</text>
</comment>
<dbReference type="EMBL" id="JBICBT010000897">
    <property type="protein sequence ID" value="KAL3094438.1"/>
    <property type="molecule type" value="Genomic_DNA"/>
</dbReference>
<feature type="transmembrane region" description="Helical" evidence="1">
    <location>
        <begin position="208"/>
        <end position="226"/>
    </location>
</feature>
<keyword evidence="1" id="KW-1133">Transmembrane helix</keyword>
<feature type="transmembrane region" description="Helical" evidence="1">
    <location>
        <begin position="171"/>
        <end position="188"/>
    </location>
</feature>
<dbReference type="AlphaFoldDB" id="A0ABD2JV52"/>
<feature type="transmembrane region" description="Helical" evidence="1">
    <location>
        <begin position="34"/>
        <end position="55"/>
    </location>
</feature>
<proteinExistence type="predicted"/>
<feature type="transmembrane region" description="Helical" evidence="1">
    <location>
        <begin position="100"/>
        <end position="118"/>
    </location>
</feature>
<keyword evidence="1" id="KW-0812">Transmembrane</keyword>
<protein>
    <submittedName>
        <fullName evidence="2">Uncharacterized protein</fullName>
    </submittedName>
</protein>
<evidence type="ECO:0000313" key="3">
    <source>
        <dbReference type="Proteomes" id="UP001620626"/>
    </source>
</evidence>
<organism evidence="2 3">
    <name type="scientific">Heterodera trifolii</name>
    <dbReference type="NCBI Taxonomy" id="157864"/>
    <lineage>
        <taxon>Eukaryota</taxon>
        <taxon>Metazoa</taxon>
        <taxon>Ecdysozoa</taxon>
        <taxon>Nematoda</taxon>
        <taxon>Chromadorea</taxon>
        <taxon>Rhabditida</taxon>
        <taxon>Tylenchina</taxon>
        <taxon>Tylenchomorpha</taxon>
        <taxon>Tylenchoidea</taxon>
        <taxon>Heteroderidae</taxon>
        <taxon>Heteroderinae</taxon>
        <taxon>Heterodera</taxon>
    </lineage>
</organism>
<name>A0ABD2JV52_9BILA</name>
<reference evidence="2 3" key="1">
    <citation type="submission" date="2024-10" db="EMBL/GenBank/DDBJ databases">
        <authorList>
            <person name="Kim D."/>
        </authorList>
    </citation>
    <scope>NUCLEOTIDE SEQUENCE [LARGE SCALE GENOMIC DNA]</scope>
    <source>
        <strain evidence="2">BH-2024</strain>
    </source>
</reference>
<accession>A0ABD2JV52</accession>
<evidence type="ECO:0000313" key="2">
    <source>
        <dbReference type="EMBL" id="KAL3094438.1"/>
    </source>
</evidence>
<keyword evidence="1" id="KW-0472">Membrane</keyword>
<evidence type="ECO:0000256" key="1">
    <source>
        <dbReference type="SAM" id="Phobius"/>
    </source>
</evidence>
<dbReference type="Proteomes" id="UP001620626">
    <property type="component" value="Unassembled WGS sequence"/>
</dbReference>
<feature type="transmembrane region" description="Helical" evidence="1">
    <location>
        <begin position="61"/>
        <end position="79"/>
    </location>
</feature>